<dbReference type="InterPro" id="IPR015421">
    <property type="entry name" value="PyrdxlP-dep_Trfase_major"/>
</dbReference>
<keyword evidence="6" id="KW-1185">Reference proteome</keyword>
<dbReference type="CDD" id="cd00609">
    <property type="entry name" value="AAT_like"/>
    <property type="match status" value="1"/>
</dbReference>
<dbReference type="OrthoDB" id="2020362at2759"/>
<dbReference type="GO" id="GO:0006520">
    <property type="term" value="P:amino acid metabolic process"/>
    <property type="evidence" value="ECO:0000318"/>
    <property type="project" value="GO_Central"/>
</dbReference>
<dbReference type="InterPro" id="IPR037029">
    <property type="entry name" value="Alliinase_N_sf"/>
</dbReference>
<name>A0A1S3XP69_TOBAC</name>
<dbReference type="KEGG" id="nta:107767293"/>
<dbReference type="InterPro" id="IPR015422">
    <property type="entry name" value="PyrdxlP-dep_Trfase_small"/>
</dbReference>
<dbReference type="RefSeq" id="XP_016441726.1">
    <property type="nucleotide sequence ID" value="XM_016586240.1"/>
</dbReference>
<evidence type="ECO:0000259" key="5">
    <source>
        <dbReference type="Pfam" id="PF04864"/>
    </source>
</evidence>
<dbReference type="Proteomes" id="UP000790787">
    <property type="component" value="Chromosome 4"/>
</dbReference>
<dbReference type="PANTHER" id="PTHR43795:SF22">
    <property type="entry name" value="TRYPTOPHAN AMINOTRANSFERASE-RELATED PROTEIN 2"/>
    <property type="match status" value="1"/>
</dbReference>
<dbReference type="SMR" id="A0A1S3XP69"/>
<protein>
    <submittedName>
        <fullName evidence="7">Tryptophan aminotransferase-related protein 2</fullName>
    </submittedName>
</protein>
<sequence>MPSKASVPLKIIRNQVLLPVAGHWLMLSVAINFGLLLKLIHDGHLRMVWSSGLNGMPDKENEGSLSSLSSSFSAQATQGNEGLIQQTLINLDHGDPTMYQSYWKQMGDRTTVVISGWQSVSYFSDTKTHCWFLEPGFANAVTKLHNLVRNAETGNRHIVVGTGSTQLFQAVLYALCPSDAPEPMSIVSAAPFYSSYPLITECLKSGLYKWRGDANEFDRDEPYIELVTYPNNPDGSIREAVVNGSGGILVHDLAYYWPQYTPISSPADHDIMLFTLSKCTGHAGMRLGWALVKDEAIAKKMVKFIEISSIGVSKDSQVRAAKILDVIADTYEHAETSNESIRFFDYGYQEMAKRWRQLREAVNKGQTFSLPNLPVGKCNFSNRTFGTQPAFAWLKCEKAIDDCESFLRKHKILTRGGVHFGSSKKFVRISLIGHEEEYNEFIRRLSLINSVESL</sequence>
<dbReference type="InterPro" id="IPR006948">
    <property type="entry name" value="Alliinase_C"/>
</dbReference>
<dbReference type="STRING" id="4097.A0A1S3XP69"/>
<gene>
    <name evidence="7" type="primary">LOC107767293</name>
</gene>
<evidence type="ECO:0000313" key="7">
    <source>
        <dbReference type="RefSeq" id="XP_016441726.1"/>
    </source>
</evidence>
<dbReference type="AlphaFoldDB" id="A0A1S3XP69"/>
<evidence type="ECO:0000256" key="2">
    <source>
        <dbReference type="ARBA" id="ARBA00006312"/>
    </source>
</evidence>
<evidence type="ECO:0000256" key="1">
    <source>
        <dbReference type="ARBA" id="ARBA00001933"/>
    </source>
</evidence>
<feature type="domain" description="Alliinase C-terminal" evidence="5">
    <location>
        <begin position="89"/>
        <end position="447"/>
    </location>
</feature>
<dbReference type="PANTHER" id="PTHR43795">
    <property type="entry name" value="BIFUNCTIONAL ASPARTATE AMINOTRANSFERASE AND GLUTAMATE/ASPARTATE-PREPHENATE AMINOTRANSFERASE-RELATED"/>
    <property type="match status" value="1"/>
</dbReference>
<reference evidence="6" key="1">
    <citation type="journal article" date="2014" name="Nat. Commun.">
        <title>The tobacco genome sequence and its comparison with those of tomato and potato.</title>
        <authorList>
            <person name="Sierro N."/>
            <person name="Battey J.N."/>
            <person name="Ouadi S."/>
            <person name="Bakaher N."/>
            <person name="Bovet L."/>
            <person name="Willig A."/>
            <person name="Goepfert S."/>
            <person name="Peitsch M.C."/>
            <person name="Ivanov N.V."/>
        </authorList>
    </citation>
    <scope>NUCLEOTIDE SEQUENCE [LARGE SCALE GENOMIC DNA]</scope>
</reference>
<organism evidence="6 7">
    <name type="scientific">Nicotiana tabacum</name>
    <name type="common">Common tobacco</name>
    <dbReference type="NCBI Taxonomy" id="4097"/>
    <lineage>
        <taxon>Eukaryota</taxon>
        <taxon>Viridiplantae</taxon>
        <taxon>Streptophyta</taxon>
        <taxon>Embryophyta</taxon>
        <taxon>Tracheophyta</taxon>
        <taxon>Spermatophyta</taxon>
        <taxon>Magnoliopsida</taxon>
        <taxon>eudicotyledons</taxon>
        <taxon>Gunneridae</taxon>
        <taxon>Pentapetalae</taxon>
        <taxon>asterids</taxon>
        <taxon>lamiids</taxon>
        <taxon>Solanales</taxon>
        <taxon>Solanaceae</taxon>
        <taxon>Nicotianoideae</taxon>
        <taxon>Nicotianeae</taxon>
        <taxon>Nicotiana</taxon>
    </lineage>
</organism>
<dbReference type="Gene3D" id="3.40.640.10">
    <property type="entry name" value="Type I PLP-dependent aspartate aminotransferase-like (Major domain)"/>
    <property type="match status" value="1"/>
</dbReference>
<dbReference type="GO" id="GO:0016846">
    <property type="term" value="F:carbon-sulfur lyase activity"/>
    <property type="evidence" value="ECO:0007669"/>
    <property type="project" value="InterPro"/>
</dbReference>
<dbReference type="SUPFAM" id="SSF53383">
    <property type="entry name" value="PLP-dependent transferases"/>
    <property type="match status" value="1"/>
</dbReference>
<dbReference type="OMA" id="EHTEKFD"/>
<comment type="similarity">
    <text evidence="2">Belongs to the alliinase family.</text>
</comment>
<dbReference type="InterPro" id="IPR015424">
    <property type="entry name" value="PyrdxlP-dep_Trfase"/>
</dbReference>
<dbReference type="RefSeq" id="XP_016441726.1">
    <property type="nucleotide sequence ID" value="XM_016586240.2"/>
</dbReference>
<evidence type="ECO:0000313" key="6">
    <source>
        <dbReference type="Proteomes" id="UP000790787"/>
    </source>
</evidence>
<dbReference type="Gene3D" id="2.10.25.30">
    <property type="entry name" value="EGF-like, alliinase"/>
    <property type="match status" value="1"/>
</dbReference>
<dbReference type="GeneID" id="107767293"/>
<dbReference type="GO" id="GO:0008483">
    <property type="term" value="F:transaminase activity"/>
    <property type="evidence" value="ECO:0000318"/>
    <property type="project" value="GO_Central"/>
</dbReference>
<dbReference type="InterPro" id="IPR050478">
    <property type="entry name" value="Ethylene_sulfur-biosynth"/>
</dbReference>
<evidence type="ECO:0000256" key="4">
    <source>
        <dbReference type="ARBA" id="ARBA00022898"/>
    </source>
</evidence>
<proteinExistence type="inferred from homology"/>
<comment type="cofactor">
    <cofactor evidence="1">
        <name>pyridoxal 5'-phosphate</name>
        <dbReference type="ChEBI" id="CHEBI:597326"/>
    </cofactor>
</comment>
<accession>A0A1S3XP69</accession>
<reference evidence="7" key="2">
    <citation type="submission" date="2025-08" db="UniProtKB">
        <authorList>
            <consortium name="RefSeq"/>
        </authorList>
    </citation>
    <scope>IDENTIFICATION</scope>
    <source>
        <tissue evidence="7">Leaf</tissue>
    </source>
</reference>
<keyword evidence="4" id="KW-0663">Pyridoxal phosphate</keyword>
<dbReference type="Gene3D" id="3.90.1150.10">
    <property type="entry name" value="Aspartate Aminotransferase, domain 1"/>
    <property type="match status" value="1"/>
</dbReference>
<keyword evidence="3 7" id="KW-0032">Aminotransferase</keyword>
<dbReference type="PaxDb" id="4097-A0A1S3XP69"/>
<dbReference type="Pfam" id="PF04864">
    <property type="entry name" value="Alliinase_C"/>
    <property type="match status" value="1"/>
</dbReference>
<evidence type="ECO:0000256" key="3">
    <source>
        <dbReference type="ARBA" id="ARBA00022576"/>
    </source>
</evidence>
<keyword evidence="3 7" id="KW-0808">Transferase</keyword>